<protein>
    <recommendedName>
        <fullName evidence="3">BTB domain-containing protein</fullName>
    </recommendedName>
</protein>
<name>N1PGR2_DOTSN</name>
<dbReference type="SUPFAM" id="SSF54695">
    <property type="entry name" value="POZ domain"/>
    <property type="match status" value="1"/>
</dbReference>
<reference evidence="2" key="1">
    <citation type="journal article" date="2012" name="PLoS Genet.">
        <title>The genomes of the fungal plant pathogens Cladosporium fulvum and Dothistroma septosporum reveal adaptation to different hosts and lifestyles but also signatures of common ancestry.</title>
        <authorList>
            <person name="de Wit P.J.G.M."/>
            <person name="van der Burgt A."/>
            <person name="Oekmen B."/>
            <person name="Stergiopoulos I."/>
            <person name="Abd-Elsalam K.A."/>
            <person name="Aerts A.L."/>
            <person name="Bahkali A.H."/>
            <person name="Beenen H.G."/>
            <person name="Chettri P."/>
            <person name="Cox M.P."/>
            <person name="Datema E."/>
            <person name="de Vries R.P."/>
            <person name="Dhillon B."/>
            <person name="Ganley A.R."/>
            <person name="Griffiths S.A."/>
            <person name="Guo Y."/>
            <person name="Hamelin R.C."/>
            <person name="Henrissat B."/>
            <person name="Kabir M.S."/>
            <person name="Jashni M.K."/>
            <person name="Kema G."/>
            <person name="Klaubauf S."/>
            <person name="Lapidus A."/>
            <person name="Levasseur A."/>
            <person name="Lindquist E."/>
            <person name="Mehrabi R."/>
            <person name="Ohm R.A."/>
            <person name="Owen T.J."/>
            <person name="Salamov A."/>
            <person name="Schwelm A."/>
            <person name="Schijlen E."/>
            <person name="Sun H."/>
            <person name="van den Burg H.A."/>
            <person name="van Ham R.C.H.J."/>
            <person name="Zhang S."/>
            <person name="Goodwin S.B."/>
            <person name="Grigoriev I.V."/>
            <person name="Collemare J."/>
            <person name="Bradshaw R.E."/>
        </authorList>
    </citation>
    <scope>NUCLEOTIDE SEQUENCE [LARGE SCALE GENOMIC DNA]</scope>
    <source>
        <strain evidence="2">NZE10 / CBS 128990</strain>
    </source>
</reference>
<dbReference type="Proteomes" id="UP000016933">
    <property type="component" value="Unassembled WGS sequence"/>
</dbReference>
<dbReference type="AlphaFoldDB" id="N1PGR2"/>
<evidence type="ECO:0000313" key="1">
    <source>
        <dbReference type="EMBL" id="EME41314.1"/>
    </source>
</evidence>
<dbReference type="OrthoDB" id="10482764at2759"/>
<reference evidence="1 2" key="2">
    <citation type="journal article" date="2012" name="PLoS Pathog.">
        <title>Diverse lifestyles and strategies of plant pathogenesis encoded in the genomes of eighteen Dothideomycetes fungi.</title>
        <authorList>
            <person name="Ohm R.A."/>
            <person name="Feau N."/>
            <person name="Henrissat B."/>
            <person name="Schoch C.L."/>
            <person name="Horwitz B.A."/>
            <person name="Barry K.W."/>
            <person name="Condon B.J."/>
            <person name="Copeland A.C."/>
            <person name="Dhillon B."/>
            <person name="Glaser F."/>
            <person name="Hesse C.N."/>
            <person name="Kosti I."/>
            <person name="LaButti K."/>
            <person name="Lindquist E.A."/>
            <person name="Lucas S."/>
            <person name="Salamov A.A."/>
            <person name="Bradshaw R.E."/>
            <person name="Ciuffetti L."/>
            <person name="Hamelin R.C."/>
            <person name="Kema G.H.J."/>
            <person name="Lawrence C."/>
            <person name="Scott J.A."/>
            <person name="Spatafora J.W."/>
            <person name="Turgeon B.G."/>
            <person name="de Wit P.J.G.M."/>
            <person name="Zhong S."/>
            <person name="Goodwin S.B."/>
            <person name="Grigoriev I.V."/>
        </authorList>
    </citation>
    <scope>NUCLEOTIDE SEQUENCE [LARGE SCALE GENOMIC DNA]</scope>
    <source>
        <strain evidence="2">NZE10 / CBS 128990</strain>
    </source>
</reference>
<gene>
    <name evidence="1" type="ORF">DOTSEDRAFT_26497</name>
</gene>
<proteinExistence type="predicted"/>
<evidence type="ECO:0000313" key="2">
    <source>
        <dbReference type="Proteomes" id="UP000016933"/>
    </source>
</evidence>
<sequence>MKVLNLGGDCAITFGHNTDSQIRVYASSAVLVKASPQFASLWQTSDIVIDLYFPQDNPVAVTVLMTILHYCYDSTTRPGPWQLLEFAAVASDCGCVNNVKSTVGLCPPETMVE</sequence>
<organism evidence="1 2">
    <name type="scientific">Dothistroma septosporum (strain NZE10 / CBS 128990)</name>
    <name type="common">Red band needle blight fungus</name>
    <name type="synonym">Mycosphaerella pini</name>
    <dbReference type="NCBI Taxonomy" id="675120"/>
    <lineage>
        <taxon>Eukaryota</taxon>
        <taxon>Fungi</taxon>
        <taxon>Dikarya</taxon>
        <taxon>Ascomycota</taxon>
        <taxon>Pezizomycotina</taxon>
        <taxon>Dothideomycetes</taxon>
        <taxon>Dothideomycetidae</taxon>
        <taxon>Mycosphaerellales</taxon>
        <taxon>Mycosphaerellaceae</taxon>
        <taxon>Dothistroma</taxon>
    </lineage>
</organism>
<dbReference type="EMBL" id="KB446542">
    <property type="protein sequence ID" value="EME41314.1"/>
    <property type="molecule type" value="Genomic_DNA"/>
</dbReference>
<dbReference type="InterPro" id="IPR011333">
    <property type="entry name" value="SKP1/BTB/POZ_sf"/>
</dbReference>
<accession>N1PGR2</accession>
<dbReference type="HOGENOM" id="CLU_2133460_0_0_1"/>
<evidence type="ECO:0008006" key="3">
    <source>
        <dbReference type="Google" id="ProtNLM"/>
    </source>
</evidence>
<keyword evidence="2" id="KW-1185">Reference proteome</keyword>